<keyword evidence="4" id="KW-1185">Reference proteome</keyword>
<sequence>MASFFQPGQDDPTIEECGSLKVYCNSVVPAGQRFNHLYQLVTFSLGVTATVVPVTLFLIYFCINDSMYMNQASSNPISQRRKRLSHVSASAPPMHSFRPTRSFTFLSESDALSIHRTTRSYDLVVLPLYMKGSVAGEDGDSRSSVGTMERVVAKMSLASVDIDSFGSDALEDYQIEETADFLAETCSRNGLNGLALQVSTAKKPEQMDALLERLYRSRISVLLSCNHDSKALDSISLTYASGLILENACILPNGERRDYFKAQRFRDIVSRCHREREERPNFFIGFLDRWEKQPHPATIRRAVKLAEHFGAVIEHGPLDPSLAKEPVTSATQTLSGFEYLRRSEIIQLQKSWVSEARKVWIPDGSSTEIASLSLDALDAVIPRASELLRHHDLPQALKSMQDEEPECYSSVDYIDLAPPRVSFWESASDGSDLSSLGCYPLTSEPLSEHYKAVIETQNHLKELGMLHAVEGIEEQNLVAALTALAQQKECDSAVHDLIKGLVDRHVRVYKGMDTGFGLPDSDAHFWGVSKAPEGPNESWVDIYVSQKAPSDAATVLHTWLAHVGVSREQRYERELQLEMANSQADTSSIPLSIRQAIEQATYSEGLSILQKLRVSRMAHAMGEAIKLYCWSILVDETTKGAWNLTCAKAALDDSTSMRDLLRTRLESYIQQGAARLPTLGNLVALYEEAQRTMIEALFFGQRDTINALTQVLLQAYDPWKSWTDCDYVDVNAELTTLIYFTILRRAAFEEVYNESTDRCPMFVSQPDQAAVFSELWILGSQCEIYFGLLPRDLGSIVYHRYRKFLDARPPTAADRRNNEIMTMYFTPDDSHIAQHGDPSLPGSAMTRTPHETFQLWKKRFAEAGAMSIFCAPAIVDVTLLTFVGRGFFMTAFMDYRVLETAGYALLVSLLLTAGVTGWVGSTGNWYLAHYAYDNMVYFHVQRLSGGFILTLIVSVVGLIMFTLRYSVGIGFVFVAYLVAVSSHFNLLGLLSAMHQNNSPLMSGRTILLQNIPILLLSPIITAFYNGYDLEIYLPIMYFYLLVTLLRYRTLCRQWSNWMENIPDFKQKDIVEWYTARLDPDASEEDIKDQEGMAVETFTAVLESFQRRTKDAHASGAYSDPFVSRIAKGMPYIDWLFKKTNPTGSPPQLFSTAYFTQLQESRNAQNGLVRGLKDHNVFTLFRLARYDIGQTLALFLVALMDRWVMMVWSAGGPYPSIYTDARARYGVCLCIIYFCASAMLLDSTLYKYWGLKDKVSKEKLRDFEHAQRIAREFETFRRASIIKAVTDIMSKLLIVFGVTTLLLWVFVDSWETTVLYYMYFLGYTATIIFQFNRCFTTNVTTHIALIFTSAFLGFVTGCVLHAIPATSQFVYNDVIAQNTAAVLAAIGTSLWTWKDWTAPSSSRSGPGPRNQGKSLFVQRRFSAEGSIHSKAPTLAMRKGFSGSKVWSEDGKPASKRITELLRFSLEEPNHLAQNTPWATKVVRTARDMWAGRKITVKIVCRDEFCREGLNDISSFSSHEGTVLQLTVGFMGEAELSLPAWKPLLATVISESILFHVARSQFDLSNDRALQAEHFLHDSDSLSKRLEFELSFESPQCLARLSLKTEMEMMKHLCLGLDVDSEWETTNQAVREAIVRRISGEPVALTAEFTQWASQTKVNLQTEDFLVDLTLQVYQKCQERRNQVTRFPGRKQDALPAPPAQLRPVSIARTRKTLTVLQSIWGKLISVPFAFVKWVAIITGGASNVERELVYCLAKVPMRRILIWVFLAIWNVCRVIKNVWVYWILIYHRPALVNITRLAKKGARRKIVKNSVIVELPRKTITGFASVNDNKTMTLKVYSGSLKEAPKIKPLFIDTYDEELRLRSREDGDGGACTYQYDGHSRWPATKVIAGEDSRSVGYYDKYGRIIQGTCAFGEHEYVFQYHYKSKTSDILRADYKLASSSSNDMLSVFWGKPVNIEDYNWVPSKNIGLIVKLDSKNRKTYTSEYEYLHRRDAAITTYVQEANGVKTAVAKAPEIFAREADLLVRPKNLSFDSDDLLIYHSILQVRQMRRYAGSVPSLVSSLNPLSWIVLWNQRKYARVSTWRIRTELWSHWLKSGTVDAVTACWMDELILREERLLRPYWRARDSGRLEDARRHLDAKIEQITAAIDIETDVSEVTLLAIKTADLYAMGLGSDATEVTARPQDCFNDTHNRISVIFNDVGCWPVAPGGVSNCRKDLVNGHETIRNHVLSECANDYQNPRFQIEKSVQSLKLLPLWGIDGGTASHGLITNLLESQVDEKVADTDVQRDIVGVFVPLLMEFVKGARSKRLAPRDLIKYSNVVLSMAKYYEHKDYAFTWQSKEVEDAWVASWMTGYDDANIQNPSECFEIERPSIPDFRDALGIFKAYFFIFAVNIPQDCPKVFQSTHHGISSLFGAILKHRRGANFGIWDHAILWRECCLNISAAQSELPLSVQSMLLSGIGLAARLAYFHADVITPCASLFNPMWEVEIGTDKGTAGSRNLFSRKIDPIVNGISNMAAFTPVDKIRTDKPTVLMLSNIQTIKGVKSAIQAADIIINRFGFADYQLVIYGAKDRQPAYALEMEKFIVDHNLGGKVILAGFGNPKEVLKDAWLFMNSSISEGLPLAIGEAALAGVPIVATEVGATALVLTDTENPDQRYGEVVPPNDPLALARAQINILGMVGQWTDFTDEAGQKNLPTLPDEITPSDVKWLTKRFYDKAEYRRKLGMLSRQVVLSSFHGERYLREHQQMFWVQWHQAKMKADEKLRAQTYRRFKFGAPAPLRYIEDDDKQRSANDVGEEKEASQPVMLEQRRSHDGEEKGSSRKSKLMRKRPGRASPV</sequence>
<reference evidence="3 4" key="1">
    <citation type="journal article" date="2021" name="Nat. Commun.">
        <title>Genetic determinants of endophytism in the Arabidopsis root mycobiome.</title>
        <authorList>
            <person name="Mesny F."/>
            <person name="Miyauchi S."/>
            <person name="Thiergart T."/>
            <person name="Pickel B."/>
            <person name="Atanasova L."/>
            <person name="Karlsson M."/>
            <person name="Huettel B."/>
            <person name="Barry K.W."/>
            <person name="Haridas S."/>
            <person name="Chen C."/>
            <person name="Bauer D."/>
            <person name="Andreopoulos W."/>
            <person name="Pangilinan J."/>
            <person name="LaButti K."/>
            <person name="Riley R."/>
            <person name="Lipzen A."/>
            <person name="Clum A."/>
            <person name="Drula E."/>
            <person name="Henrissat B."/>
            <person name="Kohler A."/>
            <person name="Grigoriev I.V."/>
            <person name="Martin F.M."/>
            <person name="Hacquard S."/>
        </authorList>
    </citation>
    <scope>NUCLEOTIDE SEQUENCE [LARGE SCALE GENOMIC DNA]</scope>
    <source>
        <strain evidence="3 4">MPI-CAGE-CH-0241</strain>
    </source>
</reference>
<dbReference type="PANTHER" id="PTHR12526">
    <property type="entry name" value="GLYCOSYLTRANSFERASE"/>
    <property type="match status" value="1"/>
</dbReference>
<feature type="transmembrane region" description="Helical" evidence="2">
    <location>
        <begin position="1191"/>
        <end position="1210"/>
    </location>
</feature>
<feature type="transmembrane region" description="Helical" evidence="2">
    <location>
        <begin position="1342"/>
        <end position="1362"/>
    </location>
</feature>
<feature type="region of interest" description="Disordered" evidence="1">
    <location>
        <begin position="2782"/>
        <end position="2836"/>
    </location>
</feature>
<feature type="transmembrane region" description="Helical" evidence="2">
    <location>
        <begin position="1287"/>
        <end position="1306"/>
    </location>
</feature>
<feature type="transmembrane region" description="Helical" evidence="2">
    <location>
        <begin position="37"/>
        <end position="63"/>
    </location>
</feature>
<organism evidence="3 4">
    <name type="scientific">Thelonectria olida</name>
    <dbReference type="NCBI Taxonomy" id="1576542"/>
    <lineage>
        <taxon>Eukaryota</taxon>
        <taxon>Fungi</taxon>
        <taxon>Dikarya</taxon>
        <taxon>Ascomycota</taxon>
        <taxon>Pezizomycotina</taxon>
        <taxon>Sordariomycetes</taxon>
        <taxon>Hypocreomycetidae</taxon>
        <taxon>Hypocreales</taxon>
        <taxon>Nectriaceae</taxon>
        <taxon>Thelonectria</taxon>
    </lineage>
</organism>
<protein>
    <recommendedName>
        <fullName evidence="5">Glycosyl transferase</fullName>
    </recommendedName>
</protein>
<evidence type="ECO:0000313" key="3">
    <source>
        <dbReference type="EMBL" id="KAH6896747.1"/>
    </source>
</evidence>
<feature type="compositionally biased region" description="Basic and acidic residues" evidence="1">
    <location>
        <begin position="2807"/>
        <end position="2819"/>
    </location>
</feature>
<comment type="caution">
    <text evidence="3">The sequence shown here is derived from an EMBL/GenBank/DDBJ whole genome shotgun (WGS) entry which is preliminary data.</text>
</comment>
<dbReference type="Pfam" id="PF13692">
    <property type="entry name" value="Glyco_trans_1_4"/>
    <property type="match status" value="1"/>
</dbReference>
<evidence type="ECO:0008006" key="5">
    <source>
        <dbReference type="Google" id="ProtNLM"/>
    </source>
</evidence>
<feature type="transmembrane region" description="Helical" evidence="2">
    <location>
        <begin position="1312"/>
        <end position="1330"/>
    </location>
</feature>
<keyword evidence="2" id="KW-1133">Transmembrane helix</keyword>
<feature type="transmembrane region" description="Helical" evidence="2">
    <location>
        <begin position="947"/>
        <end position="967"/>
    </location>
</feature>
<dbReference type="SUPFAM" id="SSF53756">
    <property type="entry name" value="UDP-Glycosyltransferase/glycogen phosphorylase"/>
    <property type="match status" value="1"/>
</dbReference>
<dbReference type="PANTHER" id="PTHR12526:SF630">
    <property type="entry name" value="GLYCOSYLTRANSFERASE"/>
    <property type="match status" value="1"/>
</dbReference>
<name>A0A9P8WE87_9HYPO</name>
<feature type="transmembrane region" description="Helical" evidence="2">
    <location>
        <begin position="1222"/>
        <end position="1240"/>
    </location>
</feature>
<evidence type="ECO:0000256" key="2">
    <source>
        <dbReference type="SAM" id="Phobius"/>
    </source>
</evidence>
<gene>
    <name evidence="3" type="ORF">B0T10DRAFT_506131</name>
</gene>
<dbReference type="OrthoDB" id="2582433at2759"/>
<feature type="compositionally biased region" description="Basic and acidic residues" evidence="1">
    <location>
        <begin position="2786"/>
        <end position="2800"/>
    </location>
</feature>
<feature type="transmembrane region" description="Helical" evidence="2">
    <location>
        <begin position="903"/>
        <end position="927"/>
    </location>
</feature>
<feature type="transmembrane region" description="Helical" evidence="2">
    <location>
        <begin position="1005"/>
        <end position="1025"/>
    </location>
</feature>
<accession>A0A9P8WE87</accession>
<keyword evidence="2" id="KW-0472">Membrane</keyword>
<keyword evidence="2" id="KW-0812">Transmembrane</keyword>
<dbReference type="EMBL" id="JAGPYM010000003">
    <property type="protein sequence ID" value="KAH6896747.1"/>
    <property type="molecule type" value="Genomic_DNA"/>
</dbReference>
<feature type="compositionally biased region" description="Basic residues" evidence="1">
    <location>
        <begin position="2820"/>
        <end position="2836"/>
    </location>
</feature>
<feature type="transmembrane region" description="Helical" evidence="2">
    <location>
        <begin position="863"/>
        <end position="883"/>
    </location>
</feature>
<proteinExistence type="predicted"/>
<dbReference type="Proteomes" id="UP000777438">
    <property type="component" value="Unassembled WGS sequence"/>
</dbReference>
<evidence type="ECO:0000256" key="1">
    <source>
        <dbReference type="SAM" id="MobiDB-lite"/>
    </source>
</evidence>
<feature type="transmembrane region" description="Helical" evidence="2">
    <location>
        <begin position="973"/>
        <end position="993"/>
    </location>
</feature>
<dbReference type="Gene3D" id="3.40.50.2000">
    <property type="entry name" value="Glycogen Phosphorylase B"/>
    <property type="match status" value="1"/>
</dbReference>
<evidence type="ECO:0000313" key="4">
    <source>
        <dbReference type="Proteomes" id="UP000777438"/>
    </source>
</evidence>